<dbReference type="NCBIfam" id="TIGR01640">
    <property type="entry name" value="F_box_assoc_1"/>
    <property type="match status" value="1"/>
</dbReference>
<organism evidence="2 3">
    <name type="scientific">Panicum virgatum</name>
    <name type="common">Blackwell switchgrass</name>
    <dbReference type="NCBI Taxonomy" id="38727"/>
    <lineage>
        <taxon>Eukaryota</taxon>
        <taxon>Viridiplantae</taxon>
        <taxon>Streptophyta</taxon>
        <taxon>Embryophyta</taxon>
        <taxon>Tracheophyta</taxon>
        <taxon>Spermatophyta</taxon>
        <taxon>Magnoliopsida</taxon>
        <taxon>Liliopsida</taxon>
        <taxon>Poales</taxon>
        <taxon>Poaceae</taxon>
        <taxon>PACMAD clade</taxon>
        <taxon>Panicoideae</taxon>
        <taxon>Panicodae</taxon>
        <taxon>Paniceae</taxon>
        <taxon>Panicinae</taxon>
        <taxon>Panicum</taxon>
        <taxon>Panicum sect. Hiantes</taxon>
    </lineage>
</organism>
<dbReference type="SUPFAM" id="SSF81383">
    <property type="entry name" value="F-box domain"/>
    <property type="match status" value="1"/>
</dbReference>
<proteinExistence type="predicted"/>
<sequence length="402" mass="44579">MADEGFRRLPDDVLVQILVLLPTSSRRRFRLVCKQWRDMINERTPERQVGTNVLAFITQQGSCSRALVFDNKDGLRRRHAWMYPCSHGRSKIDLVGTRNGLLCLHEIVMASGNGGSFFSAITVTNPITGETLALPPAPRSWEWEQMRSPGKYSFGYHPTTGRYKVVHIPCGRRQAVDALQVFTLGDDTAWREVPVATRPGATYNLACEPISVDGRTYWLDAFSLRVMALDLEDERVASFAAPPAAWRPGPIPADAGWKLTNVHGRLGVVVAAETARVEVWVLDGGGALPQWSRRHDIAVEVAAAATFGCCIAAPQLTHGGCILRASRDPMRDWSAYRGWGRRRLHWHKVGSLTGGGGQLRAVKEREVVMREEESDGDLKTFAYVETVEPVPSNHGCASARRL</sequence>
<protein>
    <recommendedName>
        <fullName evidence="1">F-box domain-containing protein</fullName>
    </recommendedName>
</protein>
<dbReference type="InterPro" id="IPR050796">
    <property type="entry name" value="SCF_F-box_component"/>
</dbReference>
<name>A0A8T0R2T3_PANVG</name>
<dbReference type="PANTHER" id="PTHR31672:SF13">
    <property type="entry name" value="F-BOX PROTEIN CPR30-LIKE"/>
    <property type="match status" value="1"/>
</dbReference>
<dbReference type="InterPro" id="IPR013187">
    <property type="entry name" value="F-box-assoc_dom_typ3"/>
</dbReference>
<accession>A0A8T0R2T3</accession>
<evidence type="ECO:0000259" key="1">
    <source>
        <dbReference type="PROSITE" id="PS50181"/>
    </source>
</evidence>
<dbReference type="InterPro" id="IPR036047">
    <property type="entry name" value="F-box-like_dom_sf"/>
</dbReference>
<dbReference type="Pfam" id="PF12937">
    <property type="entry name" value="F-box-like"/>
    <property type="match status" value="1"/>
</dbReference>
<dbReference type="PANTHER" id="PTHR31672">
    <property type="entry name" value="BNACNNG10540D PROTEIN"/>
    <property type="match status" value="1"/>
</dbReference>
<dbReference type="Proteomes" id="UP000823388">
    <property type="component" value="Chromosome 6N"/>
</dbReference>
<dbReference type="SMART" id="SM00256">
    <property type="entry name" value="FBOX"/>
    <property type="match status" value="1"/>
</dbReference>
<dbReference type="InterPro" id="IPR017451">
    <property type="entry name" value="F-box-assoc_interact_dom"/>
</dbReference>
<dbReference type="PROSITE" id="PS50181">
    <property type="entry name" value="FBOX"/>
    <property type="match status" value="1"/>
</dbReference>
<gene>
    <name evidence="2" type="ORF">PVAP13_6NG269100</name>
</gene>
<evidence type="ECO:0000313" key="3">
    <source>
        <dbReference type="Proteomes" id="UP000823388"/>
    </source>
</evidence>
<dbReference type="Gene3D" id="1.20.1280.50">
    <property type="match status" value="1"/>
</dbReference>
<dbReference type="Pfam" id="PF08268">
    <property type="entry name" value="FBA_3"/>
    <property type="match status" value="1"/>
</dbReference>
<comment type="caution">
    <text evidence="2">The sequence shown here is derived from an EMBL/GenBank/DDBJ whole genome shotgun (WGS) entry which is preliminary data.</text>
</comment>
<dbReference type="EMBL" id="CM029048">
    <property type="protein sequence ID" value="KAG2579560.1"/>
    <property type="molecule type" value="Genomic_DNA"/>
</dbReference>
<keyword evidence="3" id="KW-1185">Reference proteome</keyword>
<reference evidence="2" key="1">
    <citation type="submission" date="2020-05" db="EMBL/GenBank/DDBJ databases">
        <title>WGS assembly of Panicum virgatum.</title>
        <authorList>
            <person name="Lovell J.T."/>
            <person name="Jenkins J."/>
            <person name="Shu S."/>
            <person name="Juenger T.E."/>
            <person name="Schmutz J."/>
        </authorList>
    </citation>
    <scope>NUCLEOTIDE SEQUENCE</scope>
    <source>
        <strain evidence="2">AP13</strain>
    </source>
</reference>
<evidence type="ECO:0000313" key="2">
    <source>
        <dbReference type="EMBL" id="KAG2579560.1"/>
    </source>
</evidence>
<feature type="domain" description="F-box" evidence="1">
    <location>
        <begin position="3"/>
        <end position="49"/>
    </location>
</feature>
<dbReference type="AlphaFoldDB" id="A0A8T0R2T3"/>
<dbReference type="InterPro" id="IPR001810">
    <property type="entry name" value="F-box_dom"/>
</dbReference>